<protein>
    <submittedName>
        <fullName evidence="7">TIGR03619 family F420-dependent LLM class oxidoreductase</fullName>
        <ecNumber evidence="7">1.-.-.-</ecNumber>
    </submittedName>
</protein>
<keyword evidence="3 7" id="KW-0560">Oxidoreductase</keyword>
<evidence type="ECO:0000256" key="2">
    <source>
        <dbReference type="ARBA" id="ARBA00022643"/>
    </source>
</evidence>
<keyword evidence="1" id="KW-0285">Flavoprotein</keyword>
<dbReference type="Pfam" id="PF00296">
    <property type="entry name" value="Bac_luciferase"/>
    <property type="match status" value="1"/>
</dbReference>
<keyword evidence="4" id="KW-0503">Monooxygenase</keyword>
<dbReference type="InterPro" id="IPR019921">
    <property type="entry name" value="Lucif-like_OxRdtase_Rv2161c"/>
</dbReference>
<dbReference type="SUPFAM" id="SSF51679">
    <property type="entry name" value="Bacterial luciferase-like"/>
    <property type="match status" value="1"/>
</dbReference>
<comment type="caution">
    <text evidence="7">The sequence shown here is derived from an EMBL/GenBank/DDBJ whole genome shotgun (WGS) entry which is preliminary data.</text>
</comment>
<name>A0ABW7RB70_9ACTN</name>
<dbReference type="NCBIfam" id="TIGR03619">
    <property type="entry name" value="F420_Rv2161c"/>
    <property type="match status" value="1"/>
</dbReference>
<evidence type="ECO:0000256" key="1">
    <source>
        <dbReference type="ARBA" id="ARBA00022630"/>
    </source>
</evidence>
<dbReference type="PANTHER" id="PTHR42847">
    <property type="entry name" value="ALKANESULFONATE MONOOXYGENASE"/>
    <property type="match status" value="1"/>
</dbReference>
<feature type="compositionally biased region" description="Basic and acidic residues" evidence="5">
    <location>
        <begin position="235"/>
        <end position="246"/>
    </location>
</feature>
<gene>
    <name evidence="7" type="ORF">ACH4GP_10530</name>
</gene>
<feature type="region of interest" description="Disordered" evidence="5">
    <location>
        <begin position="235"/>
        <end position="270"/>
    </location>
</feature>
<evidence type="ECO:0000256" key="4">
    <source>
        <dbReference type="ARBA" id="ARBA00023033"/>
    </source>
</evidence>
<dbReference type="EC" id="1.-.-.-" evidence="7"/>
<accession>A0ABW7RB70</accession>
<evidence type="ECO:0000313" key="8">
    <source>
        <dbReference type="Proteomes" id="UP001610990"/>
    </source>
</evidence>
<dbReference type="Proteomes" id="UP001610990">
    <property type="component" value="Unassembled WGS sequence"/>
</dbReference>
<dbReference type="InterPro" id="IPR050172">
    <property type="entry name" value="SsuD_RutA_monooxygenase"/>
</dbReference>
<dbReference type="InterPro" id="IPR036661">
    <property type="entry name" value="Luciferase-like_sf"/>
</dbReference>
<dbReference type="EMBL" id="JBIRGH010000005">
    <property type="protein sequence ID" value="MFH8584816.1"/>
    <property type="molecule type" value="Genomic_DNA"/>
</dbReference>
<keyword evidence="2" id="KW-0288">FMN</keyword>
<dbReference type="GO" id="GO:0016491">
    <property type="term" value="F:oxidoreductase activity"/>
    <property type="evidence" value="ECO:0007669"/>
    <property type="project" value="UniProtKB-KW"/>
</dbReference>
<dbReference type="Gene3D" id="3.20.20.30">
    <property type="entry name" value="Luciferase-like domain"/>
    <property type="match status" value="1"/>
</dbReference>
<dbReference type="InterPro" id="IPR011251">
    <property type="entry name" value="Luciferase-like_dom"/>
</dbReference>
<evidence type="ECO:0000256" key="3">
    <source>
        <dbReference type="ARBA" id="ARBA00023002"/>
    </source>
</evidence>
<sequence>MGNGSGSAGRDGAGAAGGARMRLHVVLPDESAAMDVGAVAALAREAEALGYAGVWLPDHVLPPGPYGVSTGYGGVYEALTTLSYLAAVTERVTLGTSVLVAPLRDPLILARQTATLARLSGGRFVLGVGVGWERYEFEAAGADFAARGARTDSTLRVVRQLHTRGGGPYADAFVSFDERAVFEPVPRTPVPFLIGGNSDAALRRAVEFGGYWQAVFLTPAEFAARRKRIEELVREAEPGEGGHRSAEGAGEGAGPRVSAGARTDWDGPGRSAADVRAEVARWEAAGAEDLAVWFGAADDGFAARMRALAAETGLADGRITRPRPHTS</sequence>
<dbReference type="RefSeq" id="WP_367433759.1">
    <property type="nucleotide sequence ID" value="NZ_CP108413.1"/>
</dbReference>
<keyword evidence="8" id="KW-1185">Reference proteome</keyword>
<organism evidence="7 8">
    <name type="scientific">Streptomyces celluloflavus</name>
    <dbReference type="NCBI Taxonomy" id="58344"/>
    <lineage>
        <taxon>Bacteria</taxon>
        <taxon>Bacillati</taxon>
        <taxon>Actinomycetota</taxon>
        <taxon>Actinomycetes</taxon>
        <taxon>Kitasatosporales</taxon>
        <taxon>Streptomycetaceae</taxon>
        <taxon>Streptomyces</taxon>
    </lineage>
</organism>
<proteinExistence type="predicted"/>
<evidence type="ECO:0000259" key="6">
    <source>
        <dbReference type="Pfam" id="PF00296"/>
    </source>
</evidence>
<evidence type="ECO:0000256" key="5">
    <source>
        <dbReference type="SAM" id="MobiDB-lite"/>
    </source>
</evidence>
<evidence type="ECO:0000313" key="7">
    <source>
        <dbReference type="EMBL" id="MFH8584816.1"/>
    </source>
</evidence>
<feature type="domain" description="Luciferase-like" evidence="6">
    <location>
        <begin position="21"/>
        <end position="239"/>
    </location>
</feature>
<dbReference type="PANTHER" id="PTHR42847:SF4">
    <property type="entry name" value="ALKANESULFONATE MONOOXYGENASE-RELATED"/>
    <property type="match status" value="1"/>
</dbReference>
<reference evidence="7 8" key="1">
    <citation type="submission" date="2024-10" db="EMBL/GenBank/DDBJ databases">
        <title>The Natural Products Discovery Center: Release of the First 8490 Sequenced Strains for Exploring Actinobacteria Biosynthetic Diversity.</title>
        <authorList>
            <person name="Kalkreuter E."/>
            <person name="Kautsar S.A."/>
            <person name="Yang D."/>
            <person name="Bader C.D."/>
            <person name="Teijaro C.N."/>
            <person name="Fluegel L."/>
            <person name="Davis C.M."/>
            <person name="Simpson J.R."/>
            <person name="Lauterbach L."/>
            <person name="Steele A.D."/>
            <person name="Gui C."/>
            <person name="Meng S."/>
            <person name="Li G."/>
            <person name="Viehrig K."/>
            <person name="Ye F."/>
            <person name="Su P."/>
            <person name="Kiefer A.F."/>
            <person name="Nichols A."/>
            <person name="Cepeda A.J."/>
            <person name="Yan W."/>
            <person name="Fan B."/>
            <person name="Jiang Y."/>
            <person name="Adhikari A."/>
            <person name="Zheng C.-J."/>
            <person name="Schuster L."/>
            <person name="Cowan T.M."/>
            <person name="Smanski M.J."/>
            <person name="Chevrette M.G."/>
            <person name="De Carvalho L.P.S."/>
            <person name="Shen B."/>
        </authorList>
    </citation>
    <scope>NUCLEOTIDE SEQUENCE [LARGE SCALE GENOMIC DNA]</scope>
    <source>
        <strain evidence="7 8">NPDC018013</strain>
    </source>
</reference>